<dbReference type="AlphaFoldDB" id="A0A167X0Z4"/>
<gene>
    <name evidence="1" type="ORF">EN45_024420</name>
</gene>
<sequence>MAEPSSSAAAAQLDDSRDWKSLRSAVADNQAVDLSELGSFNLYKLTPPLKERADLDIWIDQVDKLNTPSQKICPNPGIQSSVSFDTFFRGADNAACIRIEGHLVDNLKAKLLIGMDVMAHESFRLDFGAKTVKIPSCMGLTVSISTHAKPYHAARGEDYTFYHLSHDGFRPKQAILVRHWTSSHSAFCTRRWRYASGSSFPSADYLREDIHGDYGLPWYISMLAFKITILGIIEDQLNQSNPNVIIWHARMGTTPTSFAAHRLNAAKWEAEKKKNNNEKAEGDRTLREEVDRLRGQVWALTGRIVDLERANDVLLKDITTLQQISLENAED</sequence>
<proteinExistence type="predicted"/>
<protein>
    <submittedName>
        <fullName evidence="1">Uncharacterized protein</fullName>
    </submittedName>
</protein>
<dbReference type="EMBL" id="CM002798">
    <property type="protein sequence ID" value="KZN92288.1"/>
    <property type="molecule type" value="Genomic_DNA"/>
</dbReference>
<accession>A0A167X0Z4</accession>
<organism evidence="1">
    <name type="scientific">Penicillium chrysogenum</name>
    <name type="common">Penicillium notatum</name>
    <dbReference type="NCBI Taxonomy" id="5076"/>
    <lineage>
        <taxon>Eukaryota</taxon>
        <taxon>Fungi</taxon>
        <taxon>Dikarya</taxon>
        <taxon>Ascomycota</taxon>
        <taxon>Pezizomycotina</taxon>
        <taxon>Eurotiomycetes</taxon>
        <taxon>Eurotiomycetidae</taxon>
        <taxon>Eurotiales</taxon>
        <taxon>Aspergillaceae</taxon>
        <taxon>Penicillium</taxon>
        <taxon>Penicillium chrysogenum species complex</taxon>
    </lineage>
</organism>
<dbReference type="Proteomes" id="UP000076449">
    <property type="component" value="Chromosome I"/>
</dbReference>
<evidence type="ECO:0000313" key="1">
    <source>
        <dbReference type="EMBL" id="KZN92288.1"/>
    </source>
</evidence>
<name>A0A167X0Z4_PENCH</name>
<reference evidence="1" key="1">
    <citation type="journal article" date="2014" name="Genome Announc.">
        <title>Complete sequencing and chromosome-scale genome assembly of the industrial progenitor strain P2niaD18 from the penicillin producer Penicillium chrysogenum.</title>
        <authorList>
            <person name="Specht T."/>
            <person name="Dahlmann T.A."/>
            <person name="Zadra I."/>
            <person name="Kurnsteiner H."/>
            <person name="Kuck U."/>
        </authorList>
    </citation>
    <scope>NUCLEOTIDE SEQUENCE [LARGE SCALE GENOMIC DNA]</scope>
    <source>
        <strain evidence="1">P2niaD18</strain>
    </source>
</reference>